<feature type="DNA-binding region" description="H-T-H motif" evidence="4">
    <location>
        <begin position="34"/>
        <end position="53"/>
    </location>
</feature>
<keyword evidence="7" id="KW-1185">Reference proteome</keyword>
<dbReference type="PRINTS" id="PR00455">
    <property type="entry name" value="HTHTETR"/>
</dbReference>
<keyword evidence="1" id="KW-0805">Transcription regulation</keyword>
<proteinExistence type="predicted"/>
<dbReference type="Gene3D" id="1.10.10.60">
    <property type="entry name" value="Homeodomain-like"/>
    <property type="match status" value="1"/>
</dbReference>
<feature type="domain" description="HTH tetR-type" evidence="5">
    <location>
        <begin position="11"/>
        <end position="71"/>
    </location>
</feature>
<dbReference type="InterPro" id="IPR001647">
    <property type="entry name" value="HTH_TetR"/>
</dbReference>
<dbReference type="InterPro" id="IPR009057">
    <property type="entry name" value="Homeodomain-like_sf"/>
</dbReference>
<evidence type="ECO:0000256" key="2">
    <source>
        <dbReference type="ARBA" id="ARBA00023125"/>
    </source>
</evidence>
<dbReference type="SUPFAM" id="SSF46689">
    <property type="entry name" value="Homeodomain-like"/>
    <property type="match status" value="1"/>
</dbReference>
<evidence type="ECO:0000256" key="1">
    <source>
        <dbReference type="ARBA" id="ARBA00023015"/>
    </source>
</evidence>
<organism evidence="6 7">
    <name type="scientific">Actinorugispora endophytica</name>
    <dbReference type="NCBI Taxonomy" id="1605990"/>
    <lineage>
        <taxon>Bacteria</taxon>
        <taxon>Bacillati</taxon>
        <taxon>Actinomycetota</taxon>
        <taxon>Actinomycetes</taxon>
        <taxon>Streptosporangiales</taxon>
        <taxon>Nocardiopsidaceae</taxon>
        <taxon>Actinorugispora</taxon>
    </lineage>
</organism>
<dbReference type="RefSeq" id="WP_208113297.1">
    <property type="nucleotide sequence ID" value="NZ_SNYN01000036.1"/>
</dbReference>
<dbReference type="PANTHER" id="PTHR30055">
    <property type="entry name" value="HTH-TYPE TRANSCRIPTIONAL REGULATOR RUTR"/>
    <property type="match status" value="1"/>
</dbReference>
<dbReference type="Pfam" id="PF17754">
    <property type="entry name" value="TetR_C_14"/>
    <property type="match status" value="1"/>
</dbReference>
<evidence type="ECO:0000259" key="5">
    <source>
        <dbReference type="PROSITE" id="PS50977"/>
    </source>
</evidence>
<dbReference type="Pfam" id="PF00440">
    <property type="entry name" value="TetR_N"/>
    <property type="match status" value="1"/>
</dbReference>
<protein>
    <submittedName>
        <fullName evidence="6">TetR family transcriptional regulator</fullName>
    </submittedName>
</protein>
<keyword evidence="2 4" id="KW-0238">DNA-binding</keyword>
<reference evidence="6 7" key="1">
    <citation type="submission" date="2019-03" db="EMBL/GenBank/DDBJ databases">
        <title>Genomic Encyclopedia of Type Strains, Phase IV (KMG-IV): sequencing the most valuable type-strain genomes for metagenomic binning, comparative biology and taxonomic classification.</title>
        <authorList>
            <person name="Goeker M."/>
        </authorList>
    </citation>
    <scope>NUCLEOTIDE SEQUENCE [LARGE SCALE GENOMIC DNA]</scope>
    <source>
        <strain evidence="6 7">DSM 46770</strain>
    </source>
</reference>
<dbReference type="AlphaFoldDB" id="A0A4R6UDS3"/>
<name>A0A4R6UDS3_9ACTN</name>
<comment type="caution">
    <text evidence="6">The sequence shown here is derived from an EMBL/GenBank/DDBJ whole genome shotgun (WGS) entry which is preliminary data.</text>
</comment>
<dbReference type="PANTHER" id="PTHR30055:SF238">
    <property type="entry name" value="MYCOFACTOCIN BIOSYNTHESIS TRANSCRIPTIONAL REGULATOR MFTR-RELATED"/>
    <property type="match status" value="1"/>
</dbReference>
<evidence type="ECO:0000256" key="3">
    <source>
        <dbReference type="ARBA" id="ARBA00023163"/>
    </source>
</evidence>
<accession>A0A4R6UDS3</accession>
<dbReference type="GO" id="GO:0003700">
    <property type="term" value="F:DNA-binding transcription factor activity"/>
    <property type="evidence" value="ECO:0007669"/>
    <property type="project" value="TreeGrafter"/>
</dbReference>
<dbReference type="Gene3D" id="1.10.357.10">
    <property type="entry name" value="Tetracycline Repressor, domain 2"/>
    <property type="match status" value="1"/>
</dbReference>
<keyword evidence="3" id="KW-0804">Transcription</keyword>
<gene>
    <name evidence="6" type="ORF">EV190_1368</name>
</gene>
<evidence type="ECO:0000313" key="7">
    <source>
        <dbReference type="Proteomes" id="UP000295281"/>
    </source>
</evidence>
<dbReference type="InterPro" id="IPR041347">
    <property type="entry name" value="MftR_C"/>
</dbReference>
<dbReference type="GO" id="GO:0000976">
    <property type="term" value="F:transcription cis-regulatory region binding"/>
    <property type="evidence" value="ECO:0007669"/>
    <property type="project" value="TreeGrafter"/>
</dbReference>
<dbReference type="Proteomes" id="UP000295281">
    <property type="component" value="Unassembled WGS sequence"/>
</dbReference>
<sequence length="193" mass="21215">MSGDWRADKRARTRARIQEAALELFLEQGFDATTVARIAERAGVSHMTFFRYFPTKEDVVLQDGYDPMLEEMIRSRPAGEPPVTRIRTAVRDGLALVYDADRDALLARTRLLLSTPGLRAGLWENQEGTQRLFERALGGPDADGRSPLRVRAAAAACLAALVTALTAWVEGDGAEPLPDLVDEAFDALRAEFG</sequence>
<evidence type="ECO:0000256" key="4">
    <source>
        <dbReference type="PROSITE-ProRule" id="PRU00335"/>
    </source>
</evidence>
<evidence type="ECO:0000313" key="6">
    <source>
        <dbReference type="EMBL" id="TDQ44252.1"/>
    </source>
</evidence>
<dbReference type="PROSITE" id="PS50977">
    <property type="entry name" value="HTH_TETR_2"/>
    <property type="match status" value="1"/>
</dbReference>
<dbReference type="InterPro" id="IPR050109">
    <property type="entry name" value="HTH-type_TetR-like_transc_reg"/>
</dbReference>
<dbReference type="EMBL" id="SNYN01000036">
    <property type="protein sequence ID" value="TDQ44252.1"/>
    <property type="molecule type" value="Genomic_DNA"/>
</dbReference>